<organism evidence="1">
    <name type="scientific">Mycobacterium xenopi 4042</name>
    <dbReference type="NCBI Taxonomy" id="1299334"/>
    <lineage>
        <taxon>Bacteria</taxon>
        <taxon>Bacillati</taxon>
        <taxon>Actinomycetota</taxon>
        <taxon>Actinomycetes</taxon>
        <taxon>Mycobacteriales</taxon>
        <taxon>Mycobacteriaceae</taxon>
        <taxon>Mycobacterium</taxon>
    </lineage>
</organism>
<dbReference type="PATRIC" id="fig|1299334.3.peg.5272"/>
<dbReference type="InterPro" id="IPR036188">
    <property type="entry name" value="FAD/NAD-bd_sf"/>
</dbReference>
<dbReference type="AlphaFoldDB" id="X8APE0"/>
<name>X8APE0_MYCXE</name>
<sequence length="94" mass="9979">MRSRCRAAAGSIPAGADSRAFLQGYGEASFGIGDTLLSLLPFRAQAIAQEIAASRHRDAVTVRQRPVGDYPLSDIWRPILIVCAPSSNGIDSPP</sequence>
<protein>
    <submittedName>
        <fullName evidence="1">Uncharacterized protein</fullName>
    </submittedName>
</protein>
<dbReference type="Gene3D" id="3.50.50.60">
    <property type="entry name" value="FAD/NAD(P)-binding domain"/>
    <property type="match status" value="1"/>
</dbReference>
<dbReference type="EMBL" id="JAOB01000047">
    <property type="protein sequence ID" value="EUA33484.1"/>
    <property type="molecule type" value="Genomic_DNA"/>
</dbReference>
<evidence type="ECO:0000313" key="1">
    <source>
        <dbReference type="EMBL" id="EUA33484.1"/>
    </source>
</evidence>
<reference evidence="1" key="1">
    <citation type="submission" date="2014-01" db="EMBL/GenBank/DDBJ databases">
        <authorList>
            <person name="Brown-Elliot B."/>
            <person name="Wallace R."/>
            <person name="Lenaerts A."/>
            <person name="Ordway D."/>
            <person name="DeGroote M.A."/>
            <person name="Parker T."/>
            <person name="Sizemore C."/>
            <person name="Tallon L.J."/>
            <person name="Sadzewicz L.K."/>
            <person name="Sengamalay N."/>
            <person name="Fraser C.M."/>
            <person name="Hine E."/>
            <person name="Shefchek K.A."/>
            <person name="Das S.P."/>
            <person name="Tettelin H."/>
        </authorList>
    </citation>
    <scope>NUCLEOTIDE SEQUENCE [LARGE SCALE GENOMIC DNA]</scope>
    <source>
        <strain evidence="1">4042</strain>
    </source>
</reference>
<proteinExistence type="predicted"/>
<accession>X8APE0</accession>
<gene>
    <name evidence="1" type="ORF">I553_7896</name>
</gene>
<comment type="caution">
    <text evidence="1">The sequence shown here is derived from an EMBL/GenBank/DDBJ whole genome shotgun (WGS) entry which is preliminary data.</text>
</comment>